<evidence type="ECO:0000256" key="4">
    <source>
        <dbReference type="SAM" id="MobiDB-lite"/>
    </source>
</evidence>
<evidence type="ECO:0000256" key="2">
    <source>
        <dbReference type="ARBA" id="ARBA00022771"/>
    </source>
</evidence>
<dbReference type="Proteomes" id="UP000722791">
    <property type="component" value="Unassembled WGS sequence"/>
</dbReference>
<name>A0A8J4C6X6_9CHLO</name>
<protein>
    <recommendedName>
        <fullName evidence="5">RING-CH-type domain-containing protein</fullName>
    </recommendedName>
</protein>
<keyword evidence="3" id="KW-0862">Zinc</keyword>
<dbReference type="AlphaFoldDB" id="A0A8J4C6X6"/>
<dbReference type="SMART" id="SM00744">
    <property type="entry name" value="RINGv"/>
    <property type="match status" value="1"/>
</dbReference>
<dbReference type="PROSITE" id="PS51292">
    <property type="entry name" value="ZF_RING_CH"/>
    <property type="match status" value="1"/>
</dbReference>
<feature type="region of interest" description="Disordered" evidence="4">
    <location>
        <begin position="176"/>
        <end position="199"/>
    </location>
</feature>
<evidence type="ECO:0000256" key="1">
    <source>
        <dbReference type="ARBA" id="ARBA00022723"/>
    </source>
</evidence>
<evidence type="ECO:0000313" key="8">
    <source>
        <dbReference type="Proteomes" id="UP000747110"/>
    </source>
</evidence>
<keyword evidence="1" id="KW-0479">Metal-binding</keyword>
<dbReference type="InterPro" id="IPR013083">
    <property type="entry name" value="Znf_RING/FYVE/PHD"/>
</dbReference>
<proteinExistence type="predicted"/>
<gene>
    <name evidence="6" type="ORF">Vretifemale_6337</name>
    <name evidence="7" type="ORF">Vretimale_8785</name>
</gene>
<reference evidence="6" key="1">
    <citation type="journal article" date="2021" name="Proc. Natl. Acad. Sci. U.S.A.">
        <title>Three genomes in the algal genus Volvox reveal the fate of a haploid sex-determining region after a transition to homothallism.</title>
        <authorList>
            <person name="Yamamoto K."/>
            <person name="Hamaji T."/>
            <person name="Kawai-Toyooka H."/>
            <person name="Matsuzaki R."/>
            <person name="Takahashi F."/>
            <person name="Nishimura Y."/>
            <person name="Kawachi M."/>
            <person name="Noguchi H."/>
            <person name="Minakuchi Y."/>
            <person name="Umen J.G."/>
            <person name="Toyoda A."/>
            <person name="Nozaki H."/>
        </authorList>
    </citation>
    <scope>NUCLEOTIDE SEQUENCE</scope>
    <source>
        <strain evidence="7">NIES-3785</strain>
        <strain evidence="6">NIES-3786</strain>
    </source>
</reference>
<evidence type="ECO:0000259" key="5">
    <source>
        <dbReference type="PROSITE" id="PS51292"/>
    </source>
</evidence>
<keyword evidence="2" id="KW-0863">Zinc-finger</keyword>
<feature type="domain" description="RING-CH-type" evidence="5">
    <location>
        <begin position="15"/>
        <end position="75"/>
    </location>
</feature>
<dbReference type="Proteomes" id="UP000747110">
    <property type="component" value="Unassembled WGS sequence"/>
</dbReference>
<dbReference type="SUPFAM" id="SSF57850">
    <property type="entry name" value="RING/U-box"/>
    <property type="match status" value="1"/>
</dbReference>
<evidence type="ECO:0000313" key="6">
    <source>
        <dbReference type="EMBL" id="GIL76749.1"/>
    </source>
</evidence>
<evidence type="ECO:0000256" key="3">
    <source>
        <dbReference type="ARBA" id="ARBA00022833"/>
    </source>
</evidence>
<dbReference type="EMBL" id="BNCQ01000015">
    <property type="protein sequence ID" value="GIM04158.1"/>
    <property type="molecule type" value="Genomic_DNA"/>
</dbReference>
<keyword evidence="8" id="KW-1185">Reference proteome</keyword>
<comment type="caution">
    <text evidence="6">The sequence shown here is derived from an EMBL/GenBank/DDBJ whole genome shotgun (WGS) entry which is preliminary data.</text>
</comment>
<organism evidence="6 8">
    <name type="scientific">Volvox reticuliferus</name>
    <dbReference type="NCBI Taxonomy" id="1737510"/>
    <lineage>
        <taxon>Eukaryota</taxon>
        <taxon>Viridiplantae</taxon>
        <taxon>Chlorophyta</taxon>
        <taxon>core chlorophytes</taxon>
        <taxon>Chlorophyceae</taxon>
        <taxon>CS clade</taxon>
        <taxon>Chlamydomonadales</taxon>
        <taxon>Volvocaceae</taxon>
        <taxon>Volvox</taxon>
    </lineage>
</organism>
<dbReference type="GO" id="GO:0008270">
    <property type="term" value="F:zinc ion binding"/>
    <property type="evidence" value="ECO:0007669"/>
    <property type="project" value="UniProtKB-KW"/>
</dbReference>
<dbReference type="OrthoDB" id="496970at2759"/>
<accession>A0A8J4C6X6</accession>
<dbReference type="InterPro" id="IPR011016">
    <property type="entry name" value="Znf_RING-CH"/>
</dbReference>
<dbReference type="Gene3D" id="3.30.40.10">
    <property type="entry name" value="Zinc/RING finger domain, C3HC4 (zinc finger)"/>
    <property type="match status" value="1"/>
</dbReference>
<sequence length="199" mass="21404">MSATSGLGVDTNIDVEAISEPVCYICLQEGMDVKPLLTPCACKGRPVHRECLARWQLHSSGKSEERQCRFCFEQLPDWQATLLGGSDGSNEDAPKPLMAAVVFNNTVYKIPILPGPSGKAAFKRKVNELFGLSNRMFEVAFEVKLAQEDKVNLRGLNAYEAATRCAAMSARRAASGNTDAGLGAPSQTSSAQAADLVHQ</sequence>
<evidence type="ECO:0000313" key="7">
    <source>
        <dbReference type="EMBL" id="GIM04158.1"/>
    </source>
</evidence>
<dbReference type="EMBL" id="BNCP01000009">
    <property type="protein sequence ID" value="GIL76749.1"/>
    <property type="molecule type" value="Genomic_DNA"/>
</dbReference>
<dbReference type="CDD" id="cd16495">
    <property type="entry name" value="RING_CH-C4HC3_MARCH"/>
    <property type="match status" value="1"/>
</dbReference>
<dbReference type="Pfam" id="PF12906">
    <property type="entry name" value="RINGv"/>
    <property type="match status" value="1"/>
</dbReference>